<comment type="catalytic activity">
    <reaction evidence="11 12">
        <text>uridine(1498) in 16S rRNA + S-adenosyl-L-methionine = N(3)-methyluridine(1498) in 16S rRNA + S-adenosyl-L-homocysteine + H(+)</text>
        <dbReference type="Rhea" id="RHEA:42920"/>
        <dbReference type="Rhea" id="RHEA-COMP:10283"/>
        <dbReference type="Rhea" id="RHEA-COMP:10284"/>
        <dbReference type="ChEBI" id="CHEBI:15378"/>
        <dbReference type="ChEBI" id="CHEBI:57856"/>
        <dbReference type="ChEBI" id="CHEBI:59789"/>
        <dbReference type="ChEBI" id="CHEBI:65315"/>
        <dbReference type="ChEBI" id="CHEBI:74502"/>
        <dbReference type="EC" id="2.1.1.193"/>
    </reaction>
</comment>
<dbReference type="Gene3D" id="3.40.1280.10">
    <property type="match status" value="1"/>
</dbReference>
<gene>
    <name evidence="14" type="ORF">F4X14_10530</name>
</gene>
<dbReference type="SUPFAM" id="SSF75217">
    <property type="entry name" value="alpha/beta knot"/>
    <property type="match status" value="1"/>
</dbReference>
<evidence type="ECO:0000256" key="3">
    <source>
        <dbReference type="ARBA" id="ARBA00012328"/>
    </source>
</evidence>
<keyword evidence="9 12" id="KW-0949">S-adenosyl-L-methionine</keyword>
<evidence type="ECO:0000256" key="12">
    <source>
        <dbReference type="PIRNR" id="PIRNR015601"/>
    </source>
</evidence>
<dbReference type="Pfam" id="PF04452">
    <property type="entry name" value="Methyltrans_RNA"/>
    <property type="match status" value="1"/>
</dbReference>
<evidence type="ECO:0000256" key="9">
    <source>
        <dbReference type="ARBA" id="ARBA00022691"/>
    </source>
</evidence>
<keyword evidence="8 12" id="KW-0808">Transferase</keyword>
<organism evidence="14">
    <name type="scientific">Caldilineaceae bacterium SB0661_bin_32</name>
    <dbReference type="NCBI Taxonomy" id="2605255"/>
    <lineage>
        <taxon>Bacteria</taxon>
        <taxon>Bacillati</taxon>
        <taxon>Chloroflexota</taxon>
        <taxon>Caldilineae</taxon>
        <taxon>Caldilineales</taxon>
        <taxon>Caldilineaceae</taxon>
    </lineage>
</organism>
<evidence type="ECO:0000313" key="14">
    <source>
        <dbReference type="EMBL" id="MYC95397.1"/>
    </source>
</evidence>
<evidence type="ECO:0000256" key="8">
    <source>
        <dbReference type="ARBA" id="ARBA00022679"/>
    </source>
</evidence>
<dbReference type="NCBIfam" id="TIGR00046">
    <property type="entry name" value="RsmE family RNA methyltransferase"/>
    <property type="match status" value="1"/>
</dbReference>
<dbReference type="InterPro" id="IPR029026">
    <property type="entry name" value="tRNA_m1G_MTases_N"/>
</dbReference>
<protein>
    <recommendedName>
        <fullName evidence="4 12">Ribosomal RNA small subunit methyltransferase E</fullName>
        <ecNumber evidence="3 12">2.1.1.193</ecNumber>
    </recommendedName>
</protein>
<evidence type="ECO:0000256" key="2">
    <source>
        <dbReference type="ARBA" id="ARBA00005528"/>
    </source>
</evidence>
<evidence type="ECO:0000256" key="5">
    <source>
        <dbReference type="ARBA" id="ARBA00022490"/>
    </source>
</evidence>
<sequence length="253" mass="27293">MPSEECGEAGGKHRFFLAGVRAEPGRQVDLSPISYQLRNVLRLERGSVITLLDGSGAAYPTRIESLVAGDATGRVLAKQLVRSEPGMELTLFQCVLKRERFEWVLQKGTELGVSRFVPVISSRTVVRPAARLLSKYERWRAIVREAAEQSRRGRLPAIEDPLPWDESLDQGAGLGLLAWEEARGNNSGLYPKIADASEISLLVGPEGGISHAEAAAATERGWRPISLGPRVLRAETAAVAAATIVLHLAGALG</sequence>
<dbReference type="GO" id="GO:0070475">
    <property type="term" value="P:rRNA base methylation"/>
    <property type="evidence" value="ECO:0007669"/>
    <property type="project" value="TreeGrafter"/>
</dbReference>
<dbReference type="EC" id="2.1.1.193" evidence="3 12"/>
<dbReference type="AlphaFoldDB" id="A0A6B1D8B6"/>
<evidence type="ECO:0000256" key="10">
    <source>
        <dbReference type="ARBA" id="ARBA00025699"/>
    </source>
</evidence>
<dbReference type="EMBL" id="VXMH01000055">
    <property type="protein sequence ID" value="MYC95397.1"/>
    <property type="molecule type" value="Genomic_DNA"/>
</dbReference>
<dbReference type="InterPro" id="IPR029028">
    <property type="entry name" value="Alpha/beta_knot_MTases"/>
</dbReference>
<evidence type="ECO:0000256" key="7">
    <source>
        <dbReference type="ARBA" id="ARBA00022603"/>
    </source>
</evidence>
<name>A0A6B1D8B6_9CHLR</name>
<comment type="function">
    <text evidence="10 12">Specifically methylates the N3 position of the uracil ring of uridine 1498 (m3U1498) in 16S rRNA. Acts on the fully assembled 30S ribosomal subunit.</text>
</comment>
<dbReference type="GO" id="GO:0070042">
    <property type="term" value="F:rRNA (uridine-N3-)-methyltransferase activity"/>
    <property type="evidence" value="ECO:0007669"/>
    <property type="project" value="TreeGrafter"/>
</dbReference>
<dbReference type="GO" id="GO:0005737">
    <property type="term" value="C:cytoplasm"/>
    <property type="evidence" value="ECO:0007669"/>
    <property type="project" value="UniProtKB-SubCell"/>
</dbReference>
<dbReference type="InterPro" id="IPR006700">
    <property type="entry name" value="RsmE"/>
</dbReference>
<dbReference type="InterPro" id="IPR046886">
    <property type="entry name" value="RsmE_MTase_dom"/>
</dbReference>
<evidence type="ECO:0000256" key="11">
    <source>
        <dbReference type="ARBA" id="ARBA00047944"/>
    </source>
</evidence>
<reference evidence="14" key="1">
    <citation type="submission" date="2019-09" db="EMBL/GenBank/DDBJ databases">
        <title>Characterisation of the sponge microbiome using genome-centric metagenomics.</title>
        <authorList>
            <person name="Engelberts J.P."/>
            <person name="Robbins S.J."/>
            <person name="De Goeij J.M."/>
            <person name="Aranda M."/>
            <person name="Bell S.C."/>
            <person name="Webster N.S."/>
        </authorList>
    </citation>
    <scope>NUCLEOTIDE SEQUENCE</scope>
    <source>
        <strain evidence="14">SB0661_bin_32</strain>
    </source>
</reference>
<feature type="domain" description="Ribosomal RNA small subunit methyltransferase E methyltransferase" evidence="13">
    <location>
        <begin position="87"/>
        <end position="245"/>
    </location>
</feature>
<comment type="subcellular location">
    <subcellularLocation>
        <location evidence="1 12">Cytoplasm</location>
    </subcellularLocation>
</comment>
<dbReference type="CDD" id="cd18084">
    <property type="entry name" value="RsmE-like"/>
    <property type="match status" value="1"/>
</dbReference>
<accession>A0A6B1D8B6</accession>
<comment type="similarity">
    <text evidence="2 12">Belongs to the RNA methyltransferase RsmE family.</text>
</comment>
<keyword evidence="7 12" id="KW-0489">Methyltransferase</keyword>
<dbReference type="PANTHER" id="PTHR30027">
    <property type="entry name" value="RIBOSOMAL RNA SMALL SUBUNIT METHYLTRANSFERASE E"/>
    <property type="match status" value="1"/>
</dbReference>
<evidence type="ECO:0000256" key="6">
    <source>
        <dbReference type="ARBA" id="ARBA00022552"/>
    </source>
</evidence>
<keyword evidence="6 12" id="KW-0698">rRNA processing</keyword>
<dbReference type="PANTHER" id="PTHR30027:SF3">
    <property type="entry name" value="16S RRNA (URACIL(1498)-N(3))-METHYLTRANSFERASE"/>
    <property type="match status" value="1"/>
</dbReference>
<proteinExistence type="inferred from homology"/>
<evidence type="ECO:0000256" key="4">
    <source>
        <dbReference type="ARBA" id="ARBA00013673"/>
    </source>
</evidence>
<evidence type="ECO:0000256" key="1">
    <source>
        <dbReference type="ARBA" id="ARBA00004496"/>
    </source>
</evidence>
<comment type="caution">
    <text evidence="14">The sequence shown here is derived from an EMBL/GenBank/DDBJ whole genome shotgun (WGS) entry which is preliminary data.</text>
</comment>
<dbReference type="PIRSF" id="PIRSF015601">
    <property type="entry name" value="MTase_slr0722"/>
    <property type="match status" value="1"/>
</dbReference>
<keyword evidence="5 12" id="KW-0963">Cytoplasm</keyword>
<evidence type="ECO:0000259" key="13">
    <source>
        <dbReference type="Pfam" id="PF04452"/>
    </source>
</evidence>